<evidence type="ECO:0008006" key="3">
    <source>
        <dbReference type="Google" id="ProtNLM"/>
    </source>
</evidence>
<protein>
    <recommendedName>
        <fullName evidence="3">DUF481 domain-containing protein</fullName>
    </recommendedName>
</protein>
<dbReference type="KEGG" id="psez:HME7025_00799"/>
<dbReference type="AlphaFoldDB" id="A0A2S2DUF9"/>
<gene>
    <name evidence="1" type="ORF">HME7025_00799</name>
</gene>
<sequence length="278" mass="31407">MHLKNKTMFDMNHWRLPHFSFQLAIIGIISLCITCNLTPLKAEDAQGDSSKTVYHISGSALVTQNGISVIPTFTLGKPAAIFDLSVGSEKLAFEPQLRFSLEGKPWSFLFWFRYKAIQTKKFRFTLGMHPSVAFKSTWLYDKTGNPKELLNPTQYLASEFSPSLILSNRFSVGVYYLYSHGMTEGTTNNTHFMTINSSISAIPIVKNTFLRLSPQLFYLIMDNQAGTYATMSLSITNSHLPISISSILNQKINSTIPGNDFVWNIALVYQFQKKFKTL</sequence>
<evidence type="ECO:0000313" key="1">
    <source>
        <dbReference type="EMBL" id="AWL08670.1"/>
    </source>
</evidence>
<name>A0A2S2DUF9_9BACT</name>
<accession>A0A2S2DUF9</accession>
<keyword evidence="2" id="KW-1185">Reference proteome</keyword>
<evidence type="ECO:0000313" key="2">
    <source>
        <dbReference type="Proteomes" id="UP000245468"/>
    </source>
</evidence>
<dbReference type="Proteomes" id="UP000245468">
    <property type="component" value="Chromosome"/>
</dbReference>
<dbReference type="EMBL" id="CP029346">
    <property type="protein sequence ID" value="AWL08670.1"/>
    <property type="molecule type" value="Genomic_DNA"/>
</dbReference>
<organism evidence="1 2">
    <name type="scientific">Aquirufa nivalisilvae</name>
    <dbReference type="NCBI Taxonomy" id="2516557"/>
    <lineage>
        <taxon>Bacteria</taxon>
        <taxon>Pseudomonadati</taxon>
        <taxon>Bacteroidota</taxon>
        <taxon>Cytophagia</taxon>
        <taxon>Cytophagales</taxon>
        <taxon>Flectobacillaceae</taxon>
        <taxon>Aquirufa</taxon>
    </lineage>
</organism>
<proteinExistence type="predicted"/>
<reference evidence="2" key="1">
    <citation type="submission" date="2018-05" db="EMBL/GenBank/DDBJ databases">
        <title>Pseudarcicella sp. HME7025 Genome sequencing and assembly.</title>
        <authorList>
            <person name="Kim H."/>
            <person name="Kang H."/>
            <person name="Joh K."/>
        </authorList>
    </citation>
    <scope>NUCLEOTIDE SEQUENCE [LARGE SCALE GENOMIC DNA]</scope>
    <source>
        <strain evidence="2">HME7025</strain>
    </source>
</reference>